<evidence type="ECO:0000313" key="4">
    <source>
        <dbReference type="EMBL" id="KAB8289147.1"/>
    </source>
</evidence>
<dbReference type="AlphaFoldDB" id="A0A6L4X4P2"/>
<keyword evidence="1" id="KW-0808">Transferase</keyword>
<keyword evidence="2 4" id="KW-0418">Kinase</keyword>
<feature type="domain" description="HipA-like C-terminal" evidence="3">
    <location>
        <begin position="157"/>
        <end position="301"/>
    </location>
</feature>
<gene>
    <name evidence="4" type="ORF">DSM100688_0227</name>
</gene>
<organism evidence="4 5">
    <name type="scientific">Bifidobacterium ramosum</name>
    <dbReference type="NCBI Taxonomy" id="1798158"/>
    <lineage>
        <taxon>Bacteria</taxon>
        <taxon>Bacillati</taxon>
        <taxon>Actinomycetota</taxon>
        <taxon>Actinomycetes</taxon>
        <taxon>Bifidobacteriales</taxon>
        <taxon>Bifidobacteriaceae</taxon>
        <taxon>Bifidobacterium</taxon>
    </lineage>
</organism>
<evidence type="ECO:0000256" key="1">
    <source>
        <dbReference type="ARBA" id="ARBA00022679"/>
    </source>
</evidence>
<keyword evidence="5" id="KW-1185">Reference proteome</keyword>
<name>A0A6L4X4P2_9BIFI</name>
<protein>
    <submittedName>
        <fullName evidence="4">Protein kinase</fullName>
    </submittedName>
</protein>
<proteinExistence type="predicted"/>
<accession>A0A6L4X4P2</accession>
<dbReference type="Pfam" id="PF07804">
    <property type="entry name" value="HipA_C"/>
    <property type="match status" value="1"/>
</dbReference>
<dbReference type="Gene3D" id="1.10.1070.20">
    <property type="match status" value="1"/>
</dbReference>
<comment type="caution">
    <text evidence="4">The sequence shown here is derived from an EMBL/GenBank/DDBJ whole genome shotgun (WGS) entry which is preliminary data.</text>
</comment>
<reference evidence="4 5" key="1">
    <citation type="submission" date="2019-10" db="EMBL/GenBank/DDBJ databases">
        <title>Characterization of the phylogenetic diversity of two novel species belonging to the genus Bifidobacterium: Bifidobacterium cebidarum sp. nov. and Bifidobacterium leontopitheci sp. nov.</title>
        <authorList>
            <person name="Lugli G.A."/>
            <person name="Duranti S."/>
            <person name="Milani C."/>
            <person name="Turroni F."/>
            <person name="Ventura M."/>
        </authorList>
    </citation>
    <scope>NUCLEOTIDE SEQUENCE [LARGE SCALE GENOMIC DNA]</scope>
    <source>
        <strain evidence="4 5">DSM 100688</strain>
    </source>
</reference>
<dbReference type="GO" id="GO:0016301">
    <property type="term" value="F:kinase activity"/>
    <property type="evidence" value="ECO:0007669"/>
    <property type="project" value="UniProtKB-KW"/>
</dbReference>
<dbReference type="RefSeq" id="WP_204316611.1">
    <property type="nucleotide sequence ID" value="NZ_WBSM01000001.1"/>
</dbReference>
<dbReference type="EMBL" id="WBSM01000001">
    <property type="protein sequence ID" value="KAB8289147.1"/>
    <property type="molecule type" value="Genomic_DNA"/>
</dbReference>
<evidence type="ECO:0000259" key="3">
    <source>
        <dbReference type="Pfam" id="PF07804"/>
    </source>
</evidence>
<evidence type="ECO:0000256" key="2">
    <source>
        <dbReference type="ARBA" id="ARBA00022777"/>
    </source>
</evidence>
<evidence type="ECO:0000313" key="5">
    <source>
        <dbReference type="Proteomes" id="UP000482084"/>
    </source>
</evidence>
<dbReference type="InterPro" id="IPR012893">
    <property type="entry name" value="HipA-like_C"/>
</dbReference>
<dbReference type="Proteomes" id="UP000482084">
    <property type="component" value="Unassembled WGS sequence"/>
</dbReference>
<sequence length="389" mass="44575">MDRRVIMCRTHEVLLFDYDSRTGHAAGTGTILDHDRLPLELVTHGKDAVYAKRIDAWWRHRAIPSTRDGIHRALDTMGIRSTVELLNRSLGLSLSDQYWVRPADADLHWHDVNFFTNKFDEDLGKLLLTTYSSSHELSFNAPDASTGGDLPKRWTIRPQDGVRALIKGGRTGQEPVNEVIASRLAERLDIAEVRYSLGEYDNRLVCSCDDMLDDREELVSAWQLLGSVKRDNRLSMRDQWERTATRFGCDARAIADATDDWLLVDYLMRNIDRHYNNFGLIRDVETLAVRPAPLFDTGASLWCGELRVDNRDYRTKPFYSTCTTPTARRQLGLVRSWDRYDLGTLRDWPDDTAHRLALTNMMAPARIDLIRDALAQRVADTVKARDGRK</sequence>